<keyword evidence="2" id="KW-1133">Transmembrane helix</keyword>
<dbReference type="AlphaFoldDB" id="A4JTW4"/>
<name>A4JTW4_BURVG</name>
<protein>
    <recommendedName>
        <fullName evidence="5">Transmembrane protein</fullName>
    </recommendedName>
</protein>
<keyword evidence="2" id="KW-0812">Transmembrane</keyword>
<feature type="transmembrane region" description="Helical" evidence="2">
    <location>
        <begin position="31"/>
        <end position="48"/>
    </location>
</feature>
<gene>
    <name evidence="3" type="ordered locus">Bcep1808_6830</name>
</gene>
<keyword evidence="2" id="KW-0472">Membrane</keyword>
<feature type="region of interest" description="Disordered" evidence="1">
    <location>
        <begin position="120"/>
        <end position="164"/>
    </location>
</feature>
<feature type="transmembrane region" description="Helical" evidence="2">
    <location>
        <begin position="7"/>
        <end position="25"/>
    </location>
</feature>
<dbReference type="EMBL" id="CP000617">
    <property type="protein sequence ID" value="ABO59717.1"/>
    <property type="molecule type" value="Genomic_DNA"/>
</dbReference>
<dbReference type="HOGENOM" id="CLU_1313465_0_0_4"/>
<evidence type="ECO:0000256" key="1">
    <source>
        <dbReference type="SAM" id="MobiDB-lite"/>
    </source>
</evidence>
<accession>A4JTW4</accession>
<geneLocation type="plasmid" evidence="3 4">
    <name>pBVIE01</name>
</geneLocation>
<evidence type="ECO:0000313" key="4">
    <source>
        <dbReference type="Proteomes" id="UP000002287"/>
    </source>
</evidence>
<evidence type="ECO:0000256" key="2">
    <source>
        <dbReference type="SAM" id="Phobius"/>
    </source>
</evidence>
<sequence length="209" mass="23429">MPLKRQLLFGSFYIAATASVVFITAHPKWGLWWVSTLLVFVMIWPFLVKHHFGKFGFAMSVQTLPGARDEPETVSPEIERPRKRRASSSIDMVRAADREARAATSASNIDLSDIPLPAGYNKTNYPPKKSPRKATSSSKSSRVAVSKESVPVAPTLPSVSDEPSLDEAQAYWQSKHQRRARHPDEFSLPLFPEQETALNEQVVHQDVFL</sequence>
<evidence type="ECO:0008006" key="5">
    <source>
        <dbReference type="Google" id="ProtNLM"/>
    </source>
</evidence>
<reference evidence="3 4" key="1">
    <citation type="submission" date="2007-03" db="EMBL/GenBank/DDBJ databases">
        <title>Complete sequence of plasmid pBVIE01 of Burkholderia vietnamiensis G4.</title>
        <authorList>
            <consortium name="US DOE Joint Genome Institute"/>
            <person name="Copeland A."/>
            <person name="Lucas S."/>
            <person name="Lapidus A."/>
            <person name="Barry K."/>
            <person name="Detter J.C."/>
            <person name="Glavina del Rio T."/>
            <person name="Hammon N."/>
            <person name="Israni S."/>
            <person name="Dalin E."/>
            <person name="Tice H."/>
            <person name="Pitluck S."/>
            <person name="Chain P."/>
            <person name="Malfatti S."/>
            <person name="Shin M."/>
            <person name="Vergez L."/>
            <person name="Schmutz J."/>
            <person name="Larimer F."/>
            <person name="Land M."/>
            <person name="Hauser L."/>
            <person name="Kyrpides N."/>
            <person name="Tiedje J."/>
            <person name="Richardson P."/>
        </authorList>
    </citation>
    <scope>NUCLEOTIDE SEQUENCE [LARGE SCALE GENOMIC DNA]</scope>
    <source>
        <strain evidence="4">G4 / LMG 22486</strain>
        <plasmid evidence="3 4">pBVIE01</plasmid>
    </source>
</reference>
<dbReference type="KEGG" id="bvi:Bcep1808_6830"/>
<feature type="compositionally biased region" description="Low complexity" evidence="1">
    <location>
        <begin position="133"/>
        <end position="147"/>
    </location>
</feature>
<proteinExistence type="predicted"/>
<keyword evidence="3" id="KW-0614">Plasmid</keyword>
<organism evidence="3 4">
    <name type="scientific">Burkholderia vietnamiensis (strain G4 / LMG 22486)</name>
    <name type="common">Burkholderia cepacia (strain R1808)</name>
    <dbReference type="NCBI Taxonomy" id="269482"/>
    <lineage>
        <taxon>Bacteria</taxon>
        <taxon>Pseudomonadati</taxon>
        <taxon>Pseudomonadota</taxon>
        <taxon>Betaproteobacteria</taxon>
        <taxon>Burkholderiales</taxon>
        <taxon>Burkholderiaceae</taxon>
        <taxon>Burkholderia</taxon>
        <taxon>Burkholderia cepacia complex</taxon>
    </lineage>
</organism>
<evidence type="ECO:0000313" key="3">
    <source>
        <dbReference type="EMBL" id="ABO59717.1"/>
    </source>
</evidence>
<feature type="region of interest" description="Disordered" evidence="1">
    <location>
        <begin position="66"/>
        <end position="92"/>
    </location>
</feature>
<dbReference type="Proteomes" id="UP000002287">
    <property type="component" value="Plasmid pBVIE01"/>
</dbReference>